<evidence type="ECO:0000256" key="11">
    <source>
        <dbReference type="ARBA" id="ARBA00023160"/>
    </source>
</evidence>
<keyword evidence="9" id="KW-0443">Lipid metabolism</keyword>
<keyword evidence="6 12" id="KW-1133">Transmembrane helix</keyword>
<evidence type="ECO:0000256" key="1">
    <source>
        <dbReference type="ARBA" id="ARBA00004141"/>
    </source>
</evidence>
<keyword evidence="5" id="KW-0276">Fatty acid metabolism</keyword>
<evidence type="ECO:0000256" key="5">
    <source>
        <dbReference type="ARBA" id="ARBA00022832"/>
    </source>
</evidence>
<evidence type="ECO:0000256" key="4">
    <source>
        <dbReference type="ARBA" id="ARBA00022692"/>
    </source>
</evidence>
<keyword evidence="7" id="KW-0560">Oxidoreductase</keyword>
<dbReference type="AlphaFoldDB" id="A0A9D5Q7Z3"/>
<dbReference type="GO" id="GO:0006633">
    <property type="term" value="P:fatty acid biosynthetic process"/>
    <property type="evidence" value="ECO:0007669"/>
    <property type="project" value="UniProtKB-KW"/>
</dbReference>
<evidence type="ECO:0000256" key="9">
    <source>
        <dbReference type="ARBA" id="ARBA00023098"/>
    </source>
</evidence>
<dbReference type="InterPro" id="IPR005804">
    <property type="entry name" value="FA_desaturase_dom"/>
</dbReference>
<evidence type="ECO:0000313" key="15">
    <source>
        <dbReference type="Proteomes" id="UP000649604"/>
    </source>
</evidence>
<name>A0A9D5Q7Z3_9BACT</name>
<organism evidence="14 15">
    <name type="scientific">candidate division KSB3 bacterium</name>
    <dbReference type="NCBI Taxonomy" id="2044937"/>
    <lineage>
        <taxon>Bacteria</taxon>
        <taxon>candidate division KSB3</taxon>
    </lineage>
</organism>
<reference evidence="14" key="1">
    <citation type="submission" date="2019-11" db="EMBL/GenBank/DDBJ databases">
        <title>Microbial mats filling the niche in hypersaline microbial mats.</title>
        <authorList>
            <person name="Wong H.L."/>
            <person name="Macleod F.I."/>
            <person name="White R.A. III"/>
            <person name="Burns B.P."/>
        </authorList>
    </citation>
    <scope>NUCLEOTIDE SEQUENCE</scope>
    <source>
        <strain evidence="14">Rbin_158</strain>
    </source>
</reference>
<comment type="subcellular location">
    <subcellularLocation>
        <location evidence="1">Membrane</location>
        <topology evidence="1">Multi-pass membrane protein</topology>
    </subcellularLocation>
</comment>
<keyword evidence="11" id="KW-0275">Fatty acid biosynthesis</keyword>
<feature type="transmembrane region" description="Helical" evidence="12">
    <location>
        <begin position="209"/>
        <end position="230"/>
    </location>
</feature>
<dbReference type="CDD" id="cd03505">
    <property type="entry name" value="Delta9-FADS-like"/>
    <property type="match status" value="1"/>
</dbReference>
<keyword evidence="8" id="KW-0408">Iron</keyword>
<comment type="caution">
    <text evidence="14">The sequence shown here is derived from an EMBL/GenBank/DDBJ whole genome shotgun (WGS) entry which is preliminary data.</text>
</comment>
<accession>A0A9D5Q7Z3</accession>
<dbReference type="PRINTS" id="PR00075">
    <property type="entry name" value="FACDDSATRASE"/>
</dbReference>
<feature type="transmembrane region" description="Helical" evidence="12">
    <location>
        <begin position="177"/>
        <end position="197"/>
    </location>
</feature>
<gene>
    <name evidence="14" type="ORF">GF339_17510</name>
</gene>
<evidence type="ECO:0000256" key="2">
    <source>
        <dbReference type="ARBA" id="ARBA00008749"/>
    </source>
</evidence>
<keyword evidence="4 12" id="KW-0812">Transmembrane</keyword>
<dbReference type="Pfam" id="PF00487">
    <property type="entry name" value="FA_desaturase"/>
    <property type="match status" value="1"/>
</dbReference>
<evidence type="ECO:0000256" key="7">
    <source>
        <dbReference type="ARBA" id="ARBA00023002"/>
    </source>
</evidence>
<dbReference type="Proteomes" id="UP000649604">
    <property type="component" value="Unassembled WGS sequence"/>
</dbReference>
<evidence type="ECO:0000256" key="10">
    <source>
        <dbReference type="ARBA" id="ARBA00023136"/>
    </source>
</evidence>
<dbReference type="GO" id="GO:0016020">
    <property type="term" value="C:membrane"/>
    <property type="evidence" value="ECO:0007669"/>
    <property type="project" value="UniProtKB-SubCell"/>
</dbReference>
<dbReference type="GO" id="GO:0016717">
    <property type="term" value="F:oxidoreductase activity, acting on paired donors, with oxidation of a pair of donors resulting in the reduction of molecular oxygen to two molecules of water"/>
    <property type="evidence" value="ECO:0007669"/>
    <property type="project" value="InterPro"/>
</dbReference>
<keyword evidence="10 12" id="KW-0472">Membrane</keyword>
<sequence length="315" mass="37537">MLHKYLTQPFRVISQWIDSDVPFEELSEEEKFRVDWIRILPFIFLHLMCFGVIWVGWSWWAVTTAILLYVVRMFAITAFYHRYFSHKTYKTTRRRQLIFAILGATAVQRGPLWWAAHHRHHHRYADQEEDVHSPIRQGFWWSHVGWIISKANFPTRKNYVRDWLKYPELHWLTRFDLLIPILFAVSLYLFGVALERYIPQAETTGAQMLIWGFFISTVVLFHATATINSLDHLIGSRRYDTPDTSRNNLLLALLTLGEGWHNNHHHYSVSTRQGFYWWEVDITYYLLVGLSWLGIIWDLQPVPERIRNAHLKGTA</sequence>
<evidence type="ECO:0000259" key="13">
    <source>
        <dbReference type="Pfam" id="PF00487"/>
    </source>
</evidence>
<feature type="domain" description="Fatty acid desaturase" evidence="13">
    <location>
        <begin position="58"/>
        <end position="278"/>
    </location>
</feature>
<feature type="transmembrane region" description="Helical" evidence="12">
    <location>
        <begin position="66"/>
        <end position="85"/>
    </location>
</feature>
<dbReference type="PANTHER" id="PTHR11351">
    <property type="entry name" value="ACYL-COA DESATURASE"/>
    <property type="match status" value="1"/>
</dbReference>
<evidence type="ECO:0000313" key="14">
    <source>
        <dbReference type="EMBL" id="MBD3326386.1"/>
    </source>
</evidence>
<feature type="transmembrane region" description="Helical" evidence="12">
    <location>
        <begin position="39"/>
        <end position="60"/>
    </location>
</feature>
<comment type="similarity">
    <text evidence="2">Belongs to the fatty acid desaturase type 2 family.</text>
</comment>
<proteinExistence type="inferred from homology"/>
<keyword evidence="3" id="KW-0444">Lipid biosynthesis</keyword>
<evidence type="ECO:0000256" key="12">
    <source>
        <dbReference type="SAM" id="Phobius"/>
    </source>
</evidence>
<dbReference type="EMBL" id="WJJP01000571">
    <property type="protein sequence ID" value="MBD3326386.1"/>
    <property type="molecule type" value="Genomic_DNA"/>
</dbReference>
<evidence type="ECO:0000256" key="3">
    <source>
        <dbReference type="ARBA" id="ARBA00022516"/>
    </source>
</evidence>
<protein>
    <submittedName>
        <fullName evidence="14">Acyl-CoA desaturase</fullName>
    </submittedName>
</protein>
<dbReference type="InterPro" id="IPR015876">
    <property type="entry name" value="Acyl-CoA_DS"/>
</dbReference>
<dbReference type="PANTHER" id="PTHR11351:SF31">
    <property type="entry name" value="DESATURASE 1, ISOFORM A-RELATED"/>
    <property type="match status" value="1"/>
</dbReference>
<evidence type="ECO:0000256" key="6">
    <source>
        <dbReference type="ARBA" id="ARBA00022989"/>
    </source>
</evidence>
<feature type="transmembrane region" description="Helical" evidence="12">
    <location>
        <begin position="282"/>
        <end position="299"/>
    </location>
</feature>
<evidence type="ECO:0000256" key="8">
    <source>
        <dbReference type="ARBA" id="ARBA00023004"/>
    </source>
</evidence>